<dbReference type="Gene3D" id="3.30.40.190">
    <property type="match status" value="1"/>
</dbReference>
<reference evidence="2 3" key="2">
    <citation type="submission" date="2019-01" db="EMBL/GenBank/DDBJ databases">
        <authorList>
            <person name="Li Y."/>
        </authorList>
    </citation>
    <scope>NUCLEOTIDE SEQUENCE [LARGE SCALE GENOMIC DNA]</scope>
    <source>
        <strain evidence="2 3">D19-10-3-21</strain>
    </source>
</reference>
<accession>A0A443K7S8</accession>
<dbReference type="RefSeq" id="WP_128237524.1">
    <property type="nucleotide sequence ID" value="NZ_SAUX01000013.1"/>
</dbReference>
<dbReference type="AlphaFoldDB" id="A0A443K7S8"/>
<reference evidence="2 3" key="1">
    <citation type="submission" date="2019-01" db="EMBL/GenBank/DDBJ databases">
        <title>Sinorhodobacter populi sp. nov. isolated from the symptomatic bark tissue of Populus euramericana canker.</title>
        <authorList>
            <person name="Xu G."/>
        </authorList>
    </citation>
    <scope>NUCLEOTIDE SEQUENCE [LARGE SCALE GENOMIC DNA]</scope>
    <source>
        <strain evidence="2 3">D19-10-3-21</strain>
    </source>
</reference>
<dbReference type="InterPro" id="IPR010373">
    <property type="entry name" value="DUF968"/>
</dbReference>
<proteinExistence type="predicted"/>
<evidence type="ECO:0000313" key="2">
    <source>
        <dbReference type="EMBL" id="RWR28805.1"/>
    </source>
</evidence>
<dbReference type="Pfam" id="PF06147">
    <property type="entry name" value="DUF968"/>
    <property type="match status" value="1"/>
</dbReference>
<dbReference type="EMBL" id="SAUX01000013">
    <property type="protein sequence ID" value="RWR28805.1"/>
    <property type="molecule type" value="Genomic_DNA"/>
</dbReference>
<dbReference type="Proteomes" id="UP000285295">
    <property type="component" value="Unassembled WGS sequence"/>
</dbReference>
<gene>
    <name evidence="2" type="ORF">D2T31_11875</name>
</gene>
<name>A0A443K7S8_9RHOB</name>
<evidence type="ECO:0000256" key="1">
    <source>
        <dbReference type="SAM" id="MobiDB-lite"/>
    </source>
</evidence>
<comment type="caution">
    <text evidence="2">The sequence shown here is derived from an EMBL/GenBank/DDBJ whole genome shotgun (WGS) entry which is preliminary data.</text>
</comment>
<organism evidence="2 3">
    <name type="scientific">Paenirhodobacter populi</name>
    <dbReference type="NCBI Taxonomy" id="2306993"/>
    <lineage>
        <taxon>Bacteria</taxon>
        <taxon>Pseudomonadati</taxon>
        <taxon>Pseudomonadota</taxon>
        <taxon>Alphaproteobacteria</taxon>
        <taxon>Rhodobacterales</taxon>
        <taxon>Rhodobacter group</taxon>
        <taxon>Paenirhodobacter</taxon>
    </lineage>
</organism>
<feature type="region of interest" description="Disordered" evidence="1">
    <location>
        <begin position="1"/>
        <end position="20"/>
    </location>
</feature>
<dbReference type="OrthoDB" id="8278054at2"/>
<sequence>MSFVRKPLGLKQPKPGAAEGKRHMARVAELPCVCCGVRPVHVHHVICGRFSQRRAPDTQVIPLCPFHHTGPDGIHTRRAWWVETFGEDTDYLPVVADMLAGEWVSPWII</sequence>
<protein>
    <submittedName>
        <fullName evidence="2">DUF968 domain-containing protein</fullName>
    </submittedName>
</protein>
<evidence type="ECO:0000313" key="3">
    <source>
        <dbReference type="Proteomes" id="UP000285295"/>
    </source>
</evidence>